<proteinExistence type="predicted"/>
<reference evidence="2" key="1">
    <citation type="journal article" date="2015" name="Nature">
        <title>Complex archaea that bridge the gap between prokaryotes and eukaryotes.</title>
        <authorList>
            <person name="Spang A."/>
            <person name="Saw J.H."/>
            <person name="Jorgensen S.L."/>
            <person name="Zaremba-Niedzwiedzka K."/>
            <person name="Martijn J."/>
            <person name="Lind A.E."/>
            <person name="van Eijk R."/>
            <person name="Schleper C."/>
            <person name="Guy L."/>
            <person name="Ettema T.J."/>
        </authorList>
    </citation>
    <scope>NUCLEOTIDE SEQUENCE</scope>
</reference>
<feature type="transmembrane region" description="Helical" evidence="1">
    <location>
        <begin position="104"/>
        <end position="129"/>
    </location>
</feature>
<dbReference type="Gene3D" id="1.20.1300.10">
    <property type="entry name" value="Fumarate reductase/succinate dehydrogenase, transmembrane subunit"/>
    <property type="match status" value="1"/>
</dbReference>
<feature type="transmembrane region" description="Helical" evidence="1">
    <location>
        <begin position="59"/>
        <end position="83"/>
    </location>
</feature>
<keyword evidence="1" id="KW-1133">Transmembrane helix</keyword>
<dbReference type="EMBL" id="LAZR01032964">
    <property type="protein sequence ID" value="KKL49419.1"/>
    <property type="molecule type" value="Genomic_DNA"/>
</dbReference>
<sequence length="213" mass="23629">MQWTASMFWSSIGKKLLMAITGFCFCGFLIIHLFGNLLLYSGKEAFNAYSESLYSLGPIIRFVELGLLFFAVIHVITGATLFFQNLKARPVRYIVNKRAGGRTIGSATISYTGFLLLIFVIFHLVNFHFADKTSATIYQIVSSTFTKPGYVAIYIAAVIVTAIHIRHGFWSAFQTIGANHPKYMPAIRVISILFSIILGIGFGSIPIYMSLTG</sequence>
<dbReference type="SUPFAM" id="SSF81343">
    <property type="entry name" value="Fumarate reductase respiratory complex transmembrane subunits"/>
    <property type="match status" value="1"/>
</dbReference>
<dbReference type="CDD" id="cd03498">
    <property type="entry name" value="SQR_TypeB_2_TM"/>
    <property type="match status" value="1"/>
</dbReference>
<name>A0A0F9CJW5_9ZZZZ</name>
<evidence type="ECO:0008006" key="3">
    <source>
        <dbReference type="Google" id="ProtNLM"/>
    </source>
</evidence>
<dbReference type="InterPro" id="IPR034804">
    <property type="entry name" value="SQR/QFR_C/D"/>
</dbReference>
<keyword evidence="1" id="KW-0812">Transmembrane</keyword>
<organism evidence="2">
    <name type="scientific">marine sediment metagenome</name>
    <dbReference type="NCBI Taxonomy" id="412755"/>
    <lineage>
        <taxon>unclassified sequences</taxon>
        <taxon>metagenomes</taxon>
        <taxon>ecological metagenomes</taxon>
    </lineage>
</organism>
<dbReference type="NCBIfam" id="TIGR02046">
    <property type="entry name" value="sdhC_b558_fam"/>
    <property type="match status" value="1"/>
</dbReference>
<protein>
    <recommendedName>
        <fullName evidence="3">Succinate dehydrogenase cytochrome b subunit</fullName>
    </recommendedName>
</protein>
<gene>
    <name evidence="2" type="ORF">LCGC14_2315700</name>
</gene>
<dbReference type="InterPro" id="IPR011138">
    <property type="entry name" value="Cytochrome_b-558"/>
</dbReference>
<comment type="caution">
    <text evidence="2">The sequence shown here is derived from an EMBL/GenBank/DDBJ whole genome shotgun (WGS) entry which is preliminary data.</text>
</comment>
<keyword evidence="1" id="KW-0472">Membrane</keyword>
<feature type="transmembrane region" description="Helical" evidence="1">
    <location>
        <begin position="16"/>
        <end position="39"/>
    </location>
</feature>
<evidence type="ECO:0000313" key="2">
    <source>
        <dbReference type="EMBL" id="KKL49419.1"/>
    </source>
</evidence>
<evidence type="ECO:0000256" key="1">
    <source>
        <dbReference type="SAM" id="Phobius"/>
    </source>
</evidence>
<dbReference type="AlphaFoldDB" id="A0A0F9CJW5"/>
<accession>A0A0F9CJW5</accession>
<feature type="transmembrane region" description="Helical" evidence="1">
    <location>
        <begin position="186"/>
        <end position="209"/>
    </location>
</feature>
<feature type="transmembrane region" description="Helical" evidence="1">
    <location>
        <begin position="149"/>
        <end position="165"/>
    </location>
</feature>
<dbReference type="GO" id="GO:0016020">
    <property type="term" value="C:membrane"/>
    <property type="evidence" value="ECO:0007669"/>
    <property type="project" value="InterPro"/>
</dbReference>